<gene>
    <name evidence="3" type="ORF">JQS43_03840</name>
</gene>
<evidence type="ECO:0000256" key="1">
    <source>
        <dbReference type="SAM" id="MobiDB-lite"/>
    </source>
</evidence>
<name>A0A895YHG9_9ACTN</name>
<feature type="domain" description="HTH marR-type" evidence="2">
    <location>
        <begin position="8"/>
        <end position="144"/>
    </location>
</feature>
<reference evidence="3" key="1">
    <citation type="submission" date="2021-02" db="EMBL/GenBank/DDBJ databases">
        <title>Natrosporangium hydrolyticum gen. nov., sp. nov, a haloalkaliphilic actinobacterium from a soda solonchak soil.</title>
        <authorList>
            <person name="Sorokin D.Y."/>
            <person name="Khijniak T.V."/>
            <person name="Zakharycheva A.P."/>
            <person name="Boueva O.V."/>
            <person name="Ariskina E.V."/>
            <person name="Hahnke R.L."/>
            <person name="Bunk B."/>
            <person name="Sproer C."/>
            <person name="Schumann P."/>
            <person name="Evtushenko L.I."/>
            <person name="Kublanov I.V."/>
        </authorList>
    </citation>
    <scope>NUCLEOTIDE SEQUENCE</scope>
    <source>
        <strain evidence="3">DSM 106523</strain>
    </source>
</reference>
<dbReference type="KEGG" id="nhy:JQS43_03840"/>
<dbReference type="InterPro" id="IPR000835">
    <property type="entry name" value="HTH_MarR-typ"/>
</dbReference>
<dbReference type="InterPro" id="IPR036388">
    <property type="entry name" value="WH-like_DNA-bd_sf"/>
</dbReference>
<evidence type="ECO:0000259" key="2">
    <source>
        <dbReference type="PROSITE" id="PS50995"/>
    </source>
</evidence>
<dbReference type="PRINTS" id="PR00033">
    <property type="entry name" value="HTHASNC"/>
</dbReference>
<dbReference type="GO" id="GO:0043565">
    <property type="term" value="F:sequence-specific DNA binding"/>
    <property type="evidence" value="ECO:0007669"/>
    <property type="project" value="InterPro"/>
</dbReference>
<dbReference type="SUPFAM" id="SSF46785">
    <property type="entry name" value="Winged helix' DNA-binding domain"/>
    <property type="match status" value="1"/>
</dbReference>
<dbReference type="InterPro" id="IPR039422">
    <property type="entry name" value="MarR/SlyA-like"/>
</dbReference>
<dbReference type="Gene3D" id="1.10.10.10">
    <property type="entry name" value="Winged helix-like DNA-binding domain superfamily/Winged helix DNA-binding domain"/>
    <property type="match status" value="1"/>
</dbReference>
<proteinExistence type="predicted"/>
<dbReference type="EMBL" id="CP070499">
    <property type="protein sequence ID" value="QSB15495.1"/>
    <property type="molecule type" value="Genomic_DNA"/>
</dbReference>
<keyword evidence="4" id="KW-1185">Reference proteome</keyword>
<dbReference type="GO" id="GO:0003700">
    <property type="term" value="F:DNA-binding transcription factor activity"/>
    <property type="evidence" value="ECO:0007669"/>
    <property type="project" value="InterPro"/>
</dbReference>
<dbReference type="InterPro" id="IPR036390">
    <property type="entry name" value="WH_DNA-bd_sf"/>
</dbReference>
<dbReference type="Pfam" id="PF01047">
    <property type="entry name" value="MarR"/>
    <property type="match status" value="1"/>
</dbReference>
<dbReference type="GO" id="GO:0006950">
    <property type="term" value="P:response to stress"/>
    <property type="evidence" value="ECO:0007669"/>
    <property type="project" value="TreeGrafter"/>
</dbReference>
<dbReference type="PRINTS" id="PR00598">
    <property type="entry name" value="HTHMARR"/>
</dbReference>
<protein>
    <submittedName>
        <fullName evidence="3">MarR family transcriptional regulator</fullName>
    </submittedName>
</protein>
<dbReference type="SMART" id="SM00347">
    <property type="entry name" value="HTH_MARR"/>
    <property type="match status" value="1"/>
</dbReference>
<dbReference type="PANTHER" id="PTHR33164:SF106">
    <property type="entry name" value="TRANSCRIPTIONAL REGULATORY PROTEIN"/>
    <property type="match status" value="1"/>
</dbReference>
<dbReference type="PANTHER" id="PTHR33164">
    <property type="entry name" value="TRANSCRIPTIONAL REGULATOR, MARR FAMILY"/>
    <property type="match status" value="1"/>
</dbReference>
<accession>A0A895YHG9</accession>
<organism evidence="3 4">
    <name type="scientific">Natronosporangium hydrolyticum</name>
    <dbReference type="NCBI Taxonomy" id="2811111"/>
    <lineage>
        <taxon>Bacteria</taxon>
        <taxon>Bacillati</taxon>
        <taxon>Actinomycetota</taxon>
        <taxon>Actinomycetes</taxon>
        <taxon>Micromonosporales</taxon>
        <taxon>Micromonosporaceae</taxon>
        <taxon>Natronosporangium</taxon>
    </lineage>
</organism>
<dbReference type="Proteomes" id="UP000662857">
    <property type="component" value="Chromosome"/>
</dbReference>
<feature type="compositionally biased region" description="Basic and acidic residues" evidence="1">
    <location>
        <begin position="145"/>
        <end position="154"/>
    </location>
</feature>
<feature type="region of interest" description="Disordered" evidence="1">
    <location>
        <begin position="145"/>
        <end position="172"/>
    </location>
</feature>
<evidence type="ECO:0000313" key="3">
    <source>
        <dbReference type="EMBL" id="QSB15495.1"/>
    </source>
</evidence>
<dbReference type="PROSITE" id="PS50995">
    <property type="entry name" value="HTH_MARR_2"/>
    <property type="match status" value="1"/>
</dbReference>
<dbReference type="AlphaFoldDB" id="A0A895YHG9"/>
<dbReference type="InterPro" id="IPR000485">
    <property type="entry name" value="AsnC-type_HTH_dom"/>
</dbReference>
<evidence type="ECO:0000313" key="4">
    <source>
        <dbReference type="Proteomes" id="UP000662857"/>
    </source>
</evidence>
<sequence>MAGVTDSQDQLLAELVQGVRRLLRQSVRYYDAVADQLGLTLTDLTCVDTLRERRRATASELAAELGLTTGAVTRMIDRLVQAGFVARRPDPADRRRVIVTLEPTAEASVAGLFAGQAAHLTEAGSTLTAGQLQLLRDFVRERAEATQREADRLRQQGRPHAVRRGGPPGHRS</sequence>